<dbReference type="Proteomes" id="UP000467236">
    <property type="component" value="Chromosome"/>
</dbReference>
<evidence type="ECO:0000313" key="2">
    <source>
        <dbReference type="EMBL" id="BBX75736.1"/>
    </source>
</evidence>
<dbReference type="Gene3D" id="3.30.70.100">
    <property type="match status" value="1"/>
</dbReference>
<dbReference type="PROSITE" id="PS50846">
    <property type="entry name" value="HMA_2"/>
    <property type="match status" value="1"/>
</dbReference>
<keyword evidence="3" id="KW-1185">Reference proteome</keyword>
<dbReference type="InterPro" id="IPR017969">
    <property type="entry name" value="Heavy-metal-associated_CS"/>
</dbReference>
<dbReference type="Pfam" id="PF00403">
    <property type="entry name" value="HMA"/>
    <property type="match status" value="1"/>
</dbReference>
<proteinExistence type="predicted"/>
<gene>
    <name evidence="2" type="ORF">MSHI_36420</name>
</gene>
<name>A0A7I7MUG0_9MYCO</name>
<dbReference type="EMBL" id="AP022575">
    <property type="protein sequence ID" value="BBX75736.1"/>
    <property type="molecule type" value="Genomic_DNA"/>
</dbReference>
<dbReference type="KEGG" id="mshj:MSHI_36420"/>
<dbReference type="RefSeq" id="WP_083050383.1">
    <property type="nucleotide sequence ID" value="NZ_AP022575.1"/>
</dbReference>
<dbReference type="InterPro" id="IPR036163">
    <property type="entry name" value="HMA_dom_sf"/>
</dbReference>
<dbReference type="AlphaFoldDB" id="A0A7I7MUG0"/>
<dbReference type="OrthoDB" id="9813965at2"/>
<dbReference type="InterPro" id="IPR006121">
    <property type="entry name" value="HMA_dom"/>
</dbReference>
<dbReference type="SUPFAM" id="SSF55008">
    <property type="entry name" value="HMA, heavy metal-associated domain"/>
    <property type="match status" value="1"/>
</dbReference>
<dbReference type="GO" id="GO:0046872">
    <property type="term" value="F:metal ion binding"/>
    <property type="evidence" value="ECO:0007669"/>
    <property type="project" value="UniProtKB-KW"/>
</dbReference>
<organism evidence="2 3">
    <name type="scientific">Mycobacterium shinjukuense</name>
    <dbReference type="NCBI Taxonomy" id="398694"/>
    <lineage>
        <taxon>Bacteria</taxon>
        <taxon>Bacillati</taxon>
        <taxon>Actinomycetota</taxon>
        <taxon>Actinomycetes</taxon>
        <taxon>Mycobacteriales</taxon>
        <taxon>Mycobacteriaceae</taxon>
        <taxon>Mycobacterium</taxon>
    </lineage>
</organism>
<evidence type="ECO:0000313" key="3">
    <source>
        <dbReference type="Proteomes" id="UP000467236"/>
    </source>
</evidence>
<protein>
    <submittedName>
        <fullName evidence="2">Hypothetical heavy metal transport/detoxification protein</fullName>
    </submittedName>
</protein>
<dbReference type="CDD" id="cd00371">
    <property type="entry name" value="HMA"/>
    <property type="match status" value="1"/>
</dbReference>
<keyword evidence="1" id="KW-0479">Metal-binding</keyword>
<evidence type="ECO:0000256" key="1">
    <source>
        <dbReference type="ARBA" id="ARBA00022723"/>
    </source>
</evidence>
<sequence>MAEQTFSVDGLQCQGCVETVTTALTALGPVGSVSIDLDTNGASTVRISTDVELTREQVQAALTGVGNFTVVD</sequence>
<reference evidence="2 3" key="1">
    <citation type="journal article" date="2019" name="Emerg. Microbes Infect.">
        <title>Comprehensive subspecies identification of 175 nontuberculous mycobacteria species based on 7547 genomic profiles.</title>
        <authorList>
            <person name="Matsumoto Y."/>
            <person name="Kinjo T."/>
            <person name="Motooka D."/>
            <person name="Nabeya D."/>
            <person name="Jung N."/>
            <person name="Uechi K."/>
            <person name="Horii T."/>
            <person name="Iida T."/>
            <person name="Fujita J."/>
            <person name="Nakamura S."/>
        </authorList>
    </citation>
    <scope>NUCLEOTIDE SEQUENCE [LARGE SCALE GENOMIC DNA]</scope>
    <source>
        <strain evidence="2 3">JCM 14233</strain>
    </source>
</reference>
<accession>A0A7I7MUG0</accession>
<dbReference type="PROSITE" id="PS01047">
    <property type="entry name" value="HMA_1"/>
    <property type="match status" value="1"/>
</dbReference>